<evidence type="ECO:0000313" key="2">
    <source>
        <dbReference type="EMBL" id="MFC4595793.1"/>
    </source>
</evidence>
<sequence>MSEDVRHLADKIAIREVLDEYCLRLEVNDFEEWLDLFTQDSIYEVFRRELKGRDEIRAMLSLAPHGVHLGGALRIELQGDAAETIQNYAFYGDDPAHSNQGWYHRTLVRTDKGWKISRTKVKLQKHVTPAENA</sequence>
<dbReference type="InterPro" id="IPR032710">
    <property type="entry name" value="NTF2-like_dom_sf"/>
</dbReference>
<dbReference type="Gene3D" id="3.10.450.50">
    <property type="match status" value="1"/>
</dbReference>
<dbReference type="Pfam" id="PF13577">
    <property type="entry name" value="SnoaL_4"/>
    <property type="match status" value="1"/>
</dbReference>
<organism evidence="2 3">
    <name type="scientific">Sphingobium tyrosinilyticum</name>
    <dbReference type="NCBI Taxonomy" id="2715436"/>
    <lineage>
        <taxon>Bacteria</taxon>
        <taxon>Pseudomonadati</taxon>
        <taxon>Pseudomonadota</taxon>
        <taxon>Alphaproteobacteria</taxon>
        <taxon>Sphingomonadales</taxon>
        <taxon>Sphingomonadaceae</taxon>
        <taxon>Sphingobium</taxon>
    </lineage>
</organism>
<comment type="caution">
    <text evidence="2">The sequence shown here is derived from an EMBL/GenBank/DDBJ whole genome shotgun (WGS) entry which is preliminary data.</text>
</comment>
<protein>
    <submittedName>
        <fullName evidence="2">Nuclear transport factor 2 family protein</fullName>
    </submittedName>
</protein>
<dbReference type="CDD" id="cd00531">
    <property type="entry name" value="NTF2_like"/>
    <property type="match status" value="1"/>
</dbReference>
<proteinExistence type="predicted"/>
<gene>
    <name evidence="2" type="ORF">ACFO3E_16655</name>
</gene>
<evidence type="ECO:0000313" key="3">
    <source>
        <dbReference type="Proteomes" id="UP001595957"/>
    </source>
</evidence>
<accession>A0ABV9F380</accession>
<dbReference type="SUPFAM" id="SSF54427">
    <property type="entry name" value="NTF2-like"/>
    <property type="match status" value="1"/>
</dbReference>
<evidence type="ECO:0000259" key="1">
    <source>
        <dbReference type="Pfam" id="PF13577"/>
    </source>
</evidence>
<dbReference type="InterPro" id="IPR037401">
    <property type="entry name" value="SnoaL-like"/>
</dbReference>
<feature type="domain" description="SnoaL-like" evidence="1">
    <location>
        <begin position="6"/>
        <end position="119"/>
    </location>
</feature>
<dbReference type="Proteomes" id="UP001595957">
    <property type="component" value="Unassembled WGS sequence"/>
</dbReference>
<dbReference type="RefSeq" id="WP_380806428.1">
    <property type="nucleotide sequence ID" value="NZ_JBHSFZ010000058.1"/>
</dbReference>
<reference evidence="3" key="1">
    <citation type="journal article" date="2019" name="Int. J. Syst. Evol. Microbiol.">
        <title>The Global Catalogue of Microorganisms (GCM) 10K type strain sequencing project: providing services to taxonomists for standard genome sequencing and annotation.</title>
        <authorList>
            <consortium name="The Broad Institute Genomics Platform"/>
            <consortium name="The Broad Institute Genome Sequencing Center for Infectious Disease"/>
            <person name="Wu L."/>
            <person name="Ma J."/>
        </authorList>
    </citation>
    <scope>NUCLEOTIDE SEQUENCE [LARGE SCALE GENOMIC DNA]</scope>
    <source>
        <strain evidence="3">NBRC 103632</strain>
    </source>
</reference>
<dbReference type="EMBL" id="JBHSFZ010000058">
    <property type="protein sequence ID" value="MFC4595793.1"/>
    <property type="molecule type" value="Genomic_DNA"/>
</dbReference>
<name>A0ABV9F380_9SPHN</name>
<keyword evidence="3" id="KW-1185">Reference proteome</keyword>